<comment type="caution">
    <text evidence="4">The sequence shown here is derived from an EMBL/GenBank/DDBJ whole genome shotgun (WGS) entry which is preliminary data.</text>
</comment>
<dbReference type="InterPro" id="IPR029787">
    <property type="entry name" value="Nucleotide_cyclase"/>
</dbReference>
<evidence type="ECO:0000259" key="3">
    <source>
        <dbReference type="PROSITE" id="PS50887"/>
    </source>
</evidence>
<protein>
    <submittedName>
        <fullName evidence="4">Diguanylate cyclase</fullName>
    </submittedName>
</protein>
<dbReference type="GO" id="GO:0007165">
    <property type="term" value="P:signal transduction"/>
    <property type="evidence" value="ECO:0007669"/>
    <property type="project" value="InterPro"/>
</dbReference>
<evidence type="ECO:0000256" key="1">
    <source>
        <dbReference type="SAM" id="Phobius"/>
    </source>
</evidence>
<dbReference type="GO" id="GO:0003824">
    <property type="term" value="F:catalytic activity"/>
    <property type="evidence" value="ECO:0007669"/>
    <property type="project" value="UniProtKB-ARBA"/>
</dbReference>
<keyword evidence="1" id="KW-0472">Membrane</keyword>
<dbReference type="InterPro" id="IPR003660">
    <property type="entry name" value="HAMP_dom"/>
</dbReference>
<reference evidence="4 5" key="1">
    <citation type="submission" date="2020-08" db="EMBL/GenBank/DDBJ databases">
        <title>Paraeoetvoesia sp. YC-7-48 draft genome sequence.</title>
        <authorList>
            <person name="Yao L."/>
        </authorList>
    </citation>
    <scope>NUCLEOTIDE SEQUENCE [LARGE SCALE GENOMIC DNA]</scope>
    <source>
        <strain evidence="5">YC-7-48</strain>
    </source>
</reference>
<evidence type="ECO:0000259" key="2">
    <source>
        <dbReference type="PROSITE" id="PS50885"/>
    </source>
</evidence>
<dbReference type="Pfam" id="PF00990">
    <property type="entry name" value="GGDEF"/>
    <property type="match status" value="1"/>
</dbReference>
<accession>A0A842HJF6</accession>
<feature type="domain" description="HAMP" evidence="2">
    <location>
        <begin position="316"/>
        <end position="366"/>
    </location>
</feature>
<dbReference type="SMART" id="SM00267">
    <property type="entry name" value="GGDEF"/>
    <property type="match status" value="1"/>
</dbReference>
<sequence>MALRLVAQSILFRLVVVGLGLILVGSTVRYFALSGFLRDDMAEVVSSQQMSLATYVANDIGHKILMRQYRLQQLANTLTPASAEYDADLDRAFGRSAPFEALFSAGLLLTTTDGRVLRDTTTFKWHGRPLSLVPNKVLHGVSEQAAHIGKPLVIAGQISPILPMTLALVDHDNVPWGYLTGFTILNSPDFMGNLMQARLGSTGSGFLLISPDDQIFIAASNPKKVLTATPPPGVNRLHDKAMLGYRGTGVTINAHGVEEISAMASVPNTSWFVVSAIATAEALGTVERVKDYLLRNTLLTVLFLFASLAVVVPFTLRPLTQATRQADKMSRGLAPLAPLSGADKGEVGVLISAFNRLLLKLQDQQNELSRAAHHDSLTGLPNRRLLADHLKTALAAARRSHETLGLIFIDLDQFKPVNDTLGHEAGDKVLQLVAQRLSGLVRESDVVARLGGDEFVILLTQLGAEAQARQAVENTANQVISTLKQPFDVAGVQCELGASLGAVISDGQNNASDLMRWADMLMYQAKARGKGQCIVKSTQEVSDSGML</sequence>
<name>A0A842HJF6_9BURK</name>
<dbReference type="Gene3D" id="3.30.70.270">
    <property type="match status" value="1"/>
</dbReference>
<dbReference type="InterPro" id="IPR043128">
    <property type="entry name" value="Rev_trsase/Diguanyl_cyclase"/>
</dbReference>
<keyword evidence="5" id="KW-1185">Reference proteome</keyword>
<keyword evidence="1" id="KW-1133">Transmembrane helix</keyword>
<dbReference type="FunFam" id="3.30.70.270:FF:000001">
    <property type="entry name" value="Diguanylate cyclase domain protein"/>
    <property type="match status" value="1"/>
</dbReference>
<dbReference type="AlphaFoldDB" id="A0A842HJF6"/>
<dbReference type="Proteomes" id="UP000545386">
    <property type="component" value="Unassembled WGS sequence"/>
</dbReference>
<feature type="transmembrane region" description="Helical" evidence="1">
    <location>
        <begin position="298"/>
        <end position="316"/>
    </location>
</feature>
<dbReference type="PROSITE" id="PS50887">
    <property type="entry name" value="GGDEF"/>
    <property type="match status" value="1"/>
</dbReference>
<dbReference type="InterPro" id="IPR052163">
    <property type="entry name" value="DGC-Regulatory_Protein"/>
</dbReference>
<dbReference type="PANTHER" id="PTHR46663">
    <property type="entry name" value="DIGUANYLATE CYCLASE DGCT-RELATED"/>
    <property type="match status" value="1"/>
</dbReference>
<keyword evidence="1" id="KW-0812">Transmembrane</keyword>
<dbReference type="GO" id="GO:0016020">
    <property type="term" value="C:membrane"/>
    <property type="evidence" value="ECO:0007669"/>
    <property type="project" value="InterPro"/>
</dbReference>
<gene>
    <name evidence="4" type="ORF">GTU67_00300</name>
</gene>
<proteinExistence type="predicted"/>
<dbReference type="RefSeq" id="WP_185778208.1">
    <property type="nucleotide sequence ID" value="NZ_JACJUU010000001.1"/>
</dbReference>
<organism evidence="4 5">
    <name type="scientific">Pusillimonas minor</name>
    <dbReference type="NCBI Taxonomy" id="2697024"/>
    <lineage>
        <taxon>Bacteria</taxon>
        <taxon>Pseudomonadati</taxon>
        <taxon>Pseudomonadota</taxon>
        <taxon>Betaproteobacteria</taxon>
        <taxon>Burkholderiales</taxon>
        <taxon>Alcaligenaceae</taxon>
        <taxon>Pusillimonas</taxon>
    </lineage>
</organism>
<dbReference type="SUPFAM" id="SSF55073">
    <property type="entry name" value="Nucleotide cyclase"/>
    <property type="match status" value="1"/>
</dbReference>
<dbReference type="CDD" id="cd18774">
    <property type="entry name" value="PDC2_HK_sensor"/>
    <property type="match status" value="1"/>
</dbReference>
<evidence type="ECO:0000313" key="5">
    <source>
        <dbReference type="Proteomes" id="UP000545386"/>
    </source>
</evidence>
<dbReference type="EMBL" id="JACJUU010000001">
    <property type="protein sequence ID" value="MBC2768353.1"/>
    <property type="molecule type" value="Genomic_DNA"/>
</dbReference>
<dbReference type="CDD" id="cd01949">
    <property type="entry name" value="GGDEF"/>
    <property type="match status" value="1"/>
</dbReference>
<dbReference type="PROSITE" id="PS50885">
    <property type="entry name" value="HAMP"/>
    <property type="match status" value="1"/>
</dbReference>
<feature type="transmembrane region" description="Helical" evidence="1">
    <location>
        <begin position="12"/>
        <end position="32"/>
    </location>
</feature>
<feature type="domain" description="GGDEF" evidence="3">
    <location>
        <begin position="402"/>
        <end position="538"/>
    </location>
</feature>
<dbReference type="Gene3D" id="6.10.340.10">
    <property type="match status" value="1"/>
</dbReference>
<dbReference type="InterPro" id="IPR000160">
    <property type="entry name" value="GGDEF_dom"/>
</dbReference>
<dbReference type="NCBIfam" id="TIGR00254">
    <property type="entry name" value="GGDEF"/>
    <property type="match status" value="1"/>
</dbReference>
<evidence type="ECO:0000313" key="4">
    <source>
        <dbReference type="EMBL" id="MBC2768353.1"/>
    </source>
</evidence>
<dbReference type="CDD" id="cd06225">
    <property type="entry name" value="HAMP"/>
    <property type="match status" value="1"/>
</dbReference>
<dbReference type="PANTHER" id="PTHR46663:SF2">
    <property type="entry name" value="GGDEF DOMAIN-CONTAINING PROTEIN"/>
    <property type="match status" value="1"/>
</dbReference>